<dbReference type="Proteomes" id="UP000024635">
    <property type="component" value="Unassembled WGS sequence"/>
</dbReference>
<evidence type="ECO:0000313" key="1">
    <source>
        <dbReference type="EMBL" id="EYC01117.1"/>
    </source>
</evidence>
<protein>
    <submittedName>
        <fullName evidence="1">Uncharacterized protein</fullName>
    </submittedName>
</protein>
<reference evidence="2" key="1">
    <citation type="journal article" date="2015" name="Nat. Genet.">
        <title>The genome and transcriptome of the zoonotic hookworm Ancylostoma ceylanicum identify infection-specific gene families.</title>
        <authorList>
            <person name="Schwarz E.M."/>
            <person name="Hu Y."/>
            <person name="Antoshechkin I."/>
            <person name="Miller M.M."/>
            <person name="Sternberg P.W."/>
            <person name="Aroian R.V."/>
        </authorList>
    </citation>
    <scope>NUCLEOTIDE SEQUENCE</scope>
    <source>
        <strain evidence="2">HY135</strain>
    </source>
</reference>
<dbReference type="EMBL" id="JARK01001446">
    <property type="protein sequence ID" value="EYC01117.1"/>
    <property type="molecule type" value="Genomic_DNA"/>
</dbReference>
<evidence type="ECO:0000313" key="2">
    <source>
        <dbReference type="Proteomes" id="UP000024635"/>
    </source>
</evidence>
<sequence>MMLGMVDYPRDNVILGDADGQSWFASLCLYASRRLRWVNLLTSLLTMSELRGVNMLTLGNPNDACGRCSRLVMLS</sequence>
<comment type="caution">
    <text evidence="1">The sequence shown here is derived from an EMBL/GenBank/DDBJ whole genome shotgun (WGS) entry which is preliminary data.</text>
</comment>
<name>A0A016TEL3_9BILA</name>
<organism evidence="1 2">
    <name type="scientific">Ancylostoma ceylanicum</name>
    <dbReference type="NCBI Taxonomy" id="53326"/>
    <lineage>
        <taxon>Eukaryota</taxon>
        <taxon>Metazoa</taxon>
        <taxon>Ecdysozoa</taxon>
        <taxon>Nematoda</taxon>
        <taxon>Chromadorea</taxon>
        <taxon>Rhabditida</taxon>
        <taxon>Rhabditina</taxon>
        <taxon>Rhabditomorpha</taxon>
        <taxon>Strongyloidea</taxon>
        <taxon>Ancylostomatidae</taxon>
        <taxon>Ancylostomatinae</taxon>
        <taxon>Ancylostoma</taxon>
    </lineage>
</organism>
<proteinExistence type="predicted"/>
<gene>
    <name evidence="1" type="primary">Acey_s0110.g173</name>
    <name evidence="1" type="ORF">Y032_0110g173</name>
</gene>
<accession>A0A016TEL3</accession>
<dbReference type="AlphaFoldDB" id="A0A016TEL3"/>
<keyword evidence="2" id="KW-1185">Reference proteome</keyword>